<evidence type="ECO:0000256" key="2">
    <source>
        <dbReference type="ARBA" id="ARBA00022771"/>
    </source>
</evidence>
<dbReference type="PROSITE" id="PS50089">
    <property type="entry name" value="ZF_RING_2"/>
    <property type="match status" value="1"/>
</dbReference>
<keyword evidence="8" id="KW-1185">Reference proteome</keyword>
<dbReference type="Gene3D" id="3.30.60.90">
    <property type="match status" value="1"/>
</dbReference>
<name>A0ABQ8UKH0_9EUKA</name>
<dbReference type="InterPro" id="IPR043145">
    <property type="entry name" value="Znf_ZZ_sf"/>
</dbReference>
<dbReference type="PROSITE" id="PS50966">
    <property type="entry name" value="ZF_SWIM"/>
    <property type="match status" value="1"/>
</dbReference>
<evidence type="ECO:0000259" key="5">
    <source>
        <dbReference type="PROSITE" id="PS50089"/>
    </source>
</evidence>
<evidence type="ECO:0000313" key="7">
    <source>
        <dbReference type="EMBL" id="KAJ4457970.1"/>
    </source>
</evidence>
<protein>
    <submittedName>
        <fullName evidence="7">E3 ubiquitin-protein ligase Zswim2</fullName>
    </submittedName>
</protein>
<sequence length="246" mass="27310">MEGRLLPFIAKPDDDCARLLESVQNAHLFLVQTPGPTAFVLRDEDGRKYRVLIGSLQTCSCNQKRGSVCIHLLFTMIRIMHIPATNPIVWQVALTDNEVDQVLRGAFAQREARRTTAPRVDTSAPGGHPIVPVCITPIISITRGKIHPPFHSAQPRPVEPGDICAICQEEITPKQPLSHCRFSCGNNIHTKCLLIWSQHNRSIGEKVTCPGCGLSPIVGPRLRCMICADFSLCVDCYKLYDLSFMI</sequence>
<dbReference type="InterPro" id="IPR000433">
    <property type="entry name" value="Znf_ZZ"/>
</dbReference>
<dbReference type="SUPFAM" id="SSF57850">
    <property type="entry name" value="RING/U-box"/>
    <property type="match status" value="2"/>
</dbReference>
<dbReference type="Proteomes" id="UP001141327">
    <property type="component" value="Unassembled WGS sequence"/>
</dbReference>
<dbReference type="PANTHER" id="PTHR21540">
    <property type="entry name" value="RING FINGER AND SWIM DOMAIN-CONTAINING PROTEIN 2"/>
    <property type="match status" value="1"/>
</dbReference>
<accession>A0ABQ8UKH0</accession>
<keyword evidence="2 4" id="KW-0863">Zinc-finger</keyword>
<dbReference type="InterPro" id="IPR039903">
    <property type="entry name" value="Zswim2"/>
</dbReference>
<reference evidence="7" key="1">
    <citation type="journal article" date="2022" name="bioRxiv">
        <title>Genomics of Preaxostyla Flagellates Illuminates Evolutionary Transitions and the Path Towards Mitochondrial Loss.</title>
        <authorList>
            <person name="Novak L.V.F."/>
            <person name="Treitli S.C."/>
            <person name="Pyrih J."/>
            <person name="Halakuc P."/>
            <person name="Pipaliya S.V."/>
            <person name="Vacek V."/>
            <person name="Brzon O."/>
            <person name="Soukal P."/>
            <person name="Eme L."/>
            <person name="Dacks J.B."/>
            <person name="Karnkowska A."/>
            <person name="Elias M."/>
            <person name="Hampl V."/>
        </authorList>
    </citation>
    <scope>NUCLEOTIDE SEQUENCE</scope>
    <source>
        <strain evidence="7">RCP-MX</strain>
    </source>
</reference>
<comment type="caution">
    <text evidence="7">The sequence shown here is derived from an EMBL/GenBank/DDBJ whole genome shotgun (WGS) entry which is preliminary data.</text>
</comment>
<gene>
    <name evidence="7" type="ORF">PAPYR_6363</name>
</gene>
<evidence type="ECO:0000259" key="6">
    <source>
        <dbReference type="PROSITE" id="PS50966"/>
    </source>
</evidence>
<feature type="domain" description="SWIM-type" evidence="6">
    <location>
        <begin position="49"/>
        <end position="80"/>
    </location>
</feature>
<dbReference type="PROSITE" id="PS01357">
    <property type="entry name" value="ZF_ZZ_1"/>
    <property type="match status" value="1"/>
</dbReference>
<evidence type="ECO:0000313" key="8">
    <source>
        <dbReference type="Proteomes" id="UP001141327"/>
    </source>
</evidence>
<evidence type="ECO:0000256" key="4">
    <source>
        <dbReference type="PROSITE-ProRule" id="PRU00175"/>
    </source>
</evidence>
<evidence type="ECO:0000256" key="3">
    <source>
        <dbReference type="ARBA" id="ARBA00022833"/>
    </source>
</evidence>
<dbReference type="PANTHER" id="PTHR21540:SF3">
    <property type="entry name" value="E3 UBIQUITIN-PROTEIN LIGASE ZSWIM2"/>
    <property type="match status" value="1"/>
</dbReference>
<proteinExistence type="predicted"/>
<dbReference type="SMART" id="SM00291">
    <property type="entry name" value="ZnF_ZZ"/>
    <property type="match status" value="1"/>
</dbReference>
<dbReference type="Pfam" id="PF00569">
    <property type="entry name" value="ZZ"/>
    <property type="match status" value="1"/>
</dbReference>
<organism evidence="7 8">
    <name type="scientific">Paratrimastix pyriformis</name>
    <dbReference type="NCBI Taxonomy" id="342808"/>
    <lineage>
        <taxon>Eukaryota</taxon>
        <taxon>Metamonada</taxon>
        <taxon>Preaxostyla</taxon>
        <taxon>Paratrimastigidae</taxon>
        <taxon>Paratrimastix</taxon>
    </lineage>
</organism>
<feature type="domain" description="RING-type" evidence="5">
    <location>
        <begin position="164"/>
        <end position="212"/>
    </location>
</feature>
<keyword evidence="1" id="KW-0479">Metal-binding</keyword>
<dbReference type="InterPro" id="IPR007527">
    <property type="entry name" value="Znf_SWIM"/>
</dbReference>
<dbReference type="EMBL" id="JAPMOS010000036">
    <property type="protein sequence ID" value="KAJ4457970.1"/>
    <property type="molecule type" value="Genomic_DNA"/>
</dbReference>
<dbReference type="InterPro" id="IPR001841">
    <property type="entry name" value="Znf_RING"/>
</dbReference>
<evidence type="ECO:0000256" key="1">
    <source>
        <dbReference type="ARBA" id="ARBA00022723"/>
    </source>
</evidence>
<keyword evidence="3" id="KW-0862">Zinc</keyword>